<dbReference type="GO" id="GO:0030968">
    <property type="term" value="P:endoplasmic reticulum unfolded protein response"/>
    <property type="evidence" value="ECO:0007669"/>
    <property type="project" value="InterPro"/>
</dbReference>
<dbReference type="RefSeq" id="XP_055859542.1">
    <property type="nucleotide sequence ID" value="XM_056003567.1"/>
</dbReference>
<evidence type="ECO:0000256" key="6">
    <source>
        <dbReference type="SAM" id="MobiDB-lite"/>
    </source>
</evidence>
<gene>
    <name evidence="10" type="primary">LOC106053281</name>
</gene>
<feature type="region of interest" description="Disordered" evidence="6">
    <location>
        <begin position="464"/>
        <end position="607"/>
    </location>
</feature>
<dbReference type="OMA" id="VDESETC"/>
<dbReference type="GO" id="GO:0030970">
    <property type="term" value="P:retrograde protein transport, ER to cytosol"/>
    <property type="evidence" value="ECO:0007669"/>
    <property type="project" value="TreeGrafter"/>
</dbReference>
<evidence type="ECO:0000256" key="1">
    <source>
        <dbReference type="ARBA" id="ARBA00004240"/>
    </source>
</evidence>
<dbReference type="InterPro" id="IPR044865">
    <property type="entry name" value="MRH_dom"/>
</dbReference>
<dbReference type="PROSITE" id="PS51914">
    <property type="entry name" value="MRH"/>
    <property type="match status" value="1"/>
</dbReference>
<keyword evidence="3" id="KW-0256">Endoplasmic reticulum</keyword>
<evidence type="ECO:0000256" key="5">
    <source>
        <dbReference type="SAM" id="Coils"/>
    </source>
</evidence>
<feature type="coiled-coil region" evidence="5">
    <location>
        <begin position="249"/>
        <end position="303"/>
    </location>
</feature>
<dbReference type="Pfam" id="PF07915">
    <property type="entry name" value="PRKCSH"/>
    <property type="match status" value="1"/>
</dbReference>
<evidence type="ECO:0000313" key="9">
    <source>
        <dbReference type="Proteomes" id="UP001165740"/>
    </source>
</evidence>
<sequence>MASFLVISPKMVLVLMLLLHNAYSFMDMEELKSVYYGLDILSEPIVVNTYAPLGSVYVTSKYGQQYQCSFPDHSTIDKQKEEEEKIAIETGIIEMLKPMGLKDCLFKTKDWWSYEFCYGKYIRQFHMEDGEIKGNIIYLGYYESDFDWNNETAREDRLKSKVNMNKYHSQVYTLGTKCDLTNQMRRAEVRFLCEENSEDYLYRIDESETCVYTVIVMTSKICRHPYLKAPVKRQPVPITCNPLLTQSQYQEFLADKEEEQRKINEKALELQRARESKAKVPSLSREQQLQETLEKEMSDAAKQLLTQSSDELFIPSNAKLMSKEAFQDLFGYDEDMWELYLKGTALAHRQHNLRIHKEIKQQQNADAGIDKEADDTNDEDEEILSKFDEEIKEIKKKFELSRSKLASLKKKITQDKNWESEIESAIKEAEGELGVKVDRSLISGLSNTLDKLFNKLQDTEAELSDMNKEIGKLQPSSTSTEQEADGEKEEEEKNESHEKIVNKSQLDEPVSEEDKLEEPDNKVEGSSSDVETLEDDADGTSSGLDDKVLAPPKTLSKNFGTRDSNRLQSNPPGVEGKPPNEAEVKAPGTESSTDALQKGDKDDEVNLPQNVKKVLEDNLMKEYQRYSLEQDSTKPLKYHTDHSFAKNKMYHVIQQEDEDGKTNRFIFVFGLNNFNEELSEQERQSSLEENYSYVYKEKKNKHSKNPQS</sequence>
<evidence type="ECO:0000256" key="3">
    <source>
        <dbReference type="ARBA" id="ARBA00022824"/>
    </source>
</evidence>
<accession>A0A9W2YA16</accession>
<dbReference type="GeneID" id="106053281"/>
<evidence type="ECO:0000256" key="7">
    <source>
        <dbReference type="SAM" id="SignalP"/>
    </source>
</evidence>
<evidence type="ECO:0000256" key="4">
    <source>
        <dbReference type="ARBA" id="ARBA00023157"/>
    </source>
</evidence>
<dbReference type="GO" id="GO:0005788">
    <property type="term" value="C:endoplasmic reticulum lumen"/>
    <property type="evidence" value="ECO:0007669"/>
    <property type="project" value="TreeGrafter"/>
</dbReference>
<feature type="signal peptide" evidence="7">
    <location>
        <begin position="1"/>
        <end position="24"/>
    </location>
</feature>
<dbReference type="Gene3D" id="2.70.130.10">
    <property type="entry name" value="Mannose-6-phosphate receptor binding domain"/>
    <property type="match status" value="1"/>
</dbReference>
<comment type="subcellular location">
    <subcellularLocation>
        <location evidence="1">Endoplasmic reticulum</location>
    </subcellularLocation>
</comment>
<feature type="compositionally biased region" description="Polar residues" evidence="6">
    <location>
        <begin position="555"/>
        <end position="571"/>
    </location>
</feature>
<feature type="coiled-coil region" evidence="5">
    <location>
        <begin position="377"/>
        <end position="411"/>
    </location>
</feature>
<reference evidence="10" key="1">
    <citation type="submission" date="2025-08" db="UniProtKB">
        <authorList>
            <consortium name="RefSeq"/>
        </authorList>
    </citation>
    <scope>IDENTIFICATION</scope>
</reference>
<protein>
    <submittedName>
        <fullName evidence="10">Protein OS-9-like isoform X1</fullName>
    </submittedName>
</protein>
<feature type="chain" id="PRO_5040782561" evidence="7">
    <location>
        <begin position="25"/>
        <end position="708"/>
    </location>
</feature>
<evidence type="ECO:0000256" key="2">
    <source>
        <dbReference type="ARBA" id="ARBA00022729"/>
    </source>
</evidence>
<dbReference type="InterPro" id="IPR045149">
    <property type="entry name" value="OS-9-like"/>
</dbReference>
<dbReference type="OrthoDB" id="448954at2759"/>
<keyword evidence="9" id="KW-1185">Reference proteome</keyword>
<dbReference type="AlphaFoldDB" id="A0A9W2YA16"/>
<evidence type="ECO:0000313" key="10">
    <source>
        <dbReference type="RefSeq" id="XP_055859542.1"/>
    </source>
</evidence>
<dbReference type="InterPro" id="IPR012913">
    <property type="entry name" value="OS9-like_dom"/>
</dbReference>
<dbReference type="Proteomes" id="UP001165740">
    <property type="component" value="Chromosome 11"/>
</dbReference>
<dbReference type="PANTHER" id="PTHR15414:SF5">
    <property type="entry name" value="PROTEIN OS-9"/>
    <property type="match status" value="1"/>
</dbReference>
<keyword evidence="4" id="KW-1015">Disulfide bond</keyword>
<proteinExistence type="predicted"/>
<evidence type="ECO:0000259" key="8">
    <source>
        <dbReference type="PROSITE" id="PS51914"/>
    </source>
</evidence>
<dbReference type="PANTHER" id="PTHR15414">
    <property type="entry name" value="OS-9-RELATED"/>
    <property type="match status" value="1"/>
</dbReference>
<dbReference type="InterPro" id="IPR009011">
    <property type="entry name" value="Man6P_isomerase_rcpt-bd_dom_sf"/>
</dbReference>
<organism evidence="9 10">
    <name type="scientific">Biomphalaria glabrata</name>
    <name type="common">Bloodfluke planorb</name>
    <name type="synonym">Freshwater snail</name>
    <dbReference type="NCBI Taxonomy" id="6526"/>
    <lineage>
        <taxon>Eukaryota</taxon>
        <taxon>Metazoa</taxon>
        <taxon>Spiralia</taxon>
        <taxon>Lophotrochozoa</taxon>
        <taxon>Mollusca</taxon>
        <taxon>Gastropoda</taxon>
        <taxon>Heterobranchia</taxon>
        <taxon>Euthyneura</taxon>
        <taxon>Panpulmonata</taxon>
        <taxon>Hygrophila</taxon>
        <taxon>Lymnaeoidea</taxon>
        <taxon>Planorbidae</taxon>
        <taxon>Biomphalaria</taxon>
    </lineage>
</organism>
<keyword evidence="5" id="KW-0175">Coiled coil</keyword>
<feature type="domain" description="MRH" evidence="8">
    <location>
        <begin position="102"/>
        <end position="224"/>
    </location>
</feature>
<dbReference type="SUPFAM" id="SSF50911">
    <property type="entry name" value="Mannose 6-phosphate receptor domain"/>
    <property type="match status" value="1"/>
</dbReference>
<keyword evidence="2 7" id="KW-0732">Signal</keyword>
<feature type="compositionally biased region" description="Acidic residues" evidence="6">
    <location>
        <begin position="482"/>
        <end position="493"/>
    </location>
</feature>
<name>A0A9W2YA16_BIOGL</name>